<dbReference type="EMBL" id="PVWK01000158">
    <property type="protein sequence ID" value="PSB23842.1"/>
    <property type="molecule type" value="Genomic_DNA"/>
</dbReference>
<dbReference type="RefSeq" id="WP_106260636.1">
    <property type="nucleotide sequence ID" value="NZ_CAWNSW010000147.1"/>
</dbReference>
<keyword evidence="1" id="KW-0808">Transferase</keyword>
<dbReference type="InterPro" id="IPR003594">
    <property type="entry name" value="HATPase_dom"/>
</dbReference>
<dbReference type="CDD" id="cd16936">
    <property type="entry name" value="HATPase_RsbW-like"/>
    <property type="match status" value="1"/>
</dbReference>
<proteinExistence type="predicted"/>
<dbReference type="Gene3D" id="3.30.565.10">
    <property type="entry name" value="Histidine kinase-like ATPase, C-terminal domain"/>
    <property type="match status" value="1"/>
</dbReference>
<keyword evidence="4" id="KW-1185">Reference proteome</keyword>
<dbReference type="SUPFAM" id="SSF55874">
    <property type="entry name" value="ATPase domain of HSP90 chaperone/DNA topoisomerase II/histidine kinase"/>
    <property type="match status" value="1"/>
</dbReference>
<evidence type="ECO:0000256" key="1">
    <source>
        <dbReference type="ARBA" id="ARBA00022527"/>
    </source>
</evidence>
<organism evidence="3 4">
    <name type="scientific">Stenomitos frigidus ULC18</name>
    <dbReference type="NCBI Taxonomy" id="2107698"/>
    <lineage>
        <taxon>Bacteria</taxon>
        <taxon>Bacillati</taxon>
        <taxon>Cyanobacteriota</taxon>
        <taxon>Cyanophyceae</taxon>
        <taxon>Leptolyngbyales</taxon>
        <taxon>Leptolyngbyaceae</taxon>
        <taxon>Stenomitos</taxon>
    </lineage>
</organism>
<evidence type="ECO:0000313" key="4">
    <source>
        <dbReference type="Proteomes" id="UP000239576"/>
    </source>
</evidence>
<protein>
    <submittedName>
        <fullName evidence="3">Anti-sigma factor</fullName>
    </submittedName>
</protein>
<dbReference type="GO" id="GO:0004674">
    <property type="term" value="F:protein serine/threonine kinase activity"/>
    <property type="evidence" value="ECO:0007669"/>
    <property type="project" value="UniProtKB-KW"/>
</dbReference>
<dbReference type="AlphaFoldDB" id="A0A2T1DTP3"/>
<dbReference type="OrthoDB" id="424943at2"/>
<name>A0A2T1DTP3_9CYAN</name>
<evidence type="ECO:0000259" key="2">
    <source>
        <dbReference type="Pfam" id="PF13581"/>
    </source>
</evidence>
<dbReference type="Pfam" id="PF13581">
    <property type="entry name" value="HATPase_c_2"/>
    <property type="match status" value="1"/>
</dbReference>
<comment type="caution">
    <text evidence="3">The sequence shown here is derived from an EMBL/GenBank/DDBJ whole genome shotgun (WGS) entry which is preliminary data.</text>
</comment>
<gene>
    <name evidence="3" type="ORF">C7B82_29090</name>
</gene>
<reference evidence="4" key="1">
    <citation type="submission" date="2018-02" db="EMBL/GenBank/DDBJ databases">
        <authorList>
            <person name="Moore K."/>
            <person name="Momper L."/>
        </authorList>
    </citation>
    <scope>NUCLEOTIDE SEQUENCE [LARGE SCALE GENOMIC DNA]</scope>
    <source>
        <strain evidence="4">ULC18</strain>
    </source>
</reference>
<accession>A0A2T1DTP3</accession>
<dbReference type="InterPro" id="IPR050267">
    <property type="entry name" value="Anti-sigma-factor_SerPK"/>
</dbReference>
<reference evidence="3 4" key="2">
    <citation type="submission" date="2018-03" db="EMBL/GenBank/DDBJ databases">
        <title>The ancient ancestry and fast evolution of plastids.</title>
        <authorList>
            <person name="Moore K.R."/>
            <person name="Magnabosco C."/>
            <person name="Momper L."/>
            <person name="Gold D.A."/>
            <person name="Bosak T."/>
            <person name="Fournier G.P."/>
        </authorList>
    </citation>
    <scope>NUCLEOTIDE SEQUENCE [LARGE SCALE GENOMIC DNA]</scope>
    <source>
        <strain evidence="3 4">ULC18</strain>
    </source>
</reference>
<sequence length="150" mass="17080">MRTELNVPSDLKFLSIVENWLLGSLEVELGNHVDWPRQSNRLRLVLVEAYSNVVRHAHKDQPALPVLIRLELQERDIALEIWDHGTGYDVAAYMEPTPELMQEGGYGWLILNRLMDRVEYQLQVDGQNCLKMEASLPESVQTAEAGKAKG</sequence>
<dbReference type="Proteomes" id="UP000239576">
    <property type="component" value="Unassembled WGS sequence"/>
</dbReference>
<keyword evidence="1" id="KW-0723">Serine/threonine-protein kinase</keyword>
<keyword evidence="1" id="KW-0418">Kinase</keyword>
<feature type="domain" description="Histidine kinase/HSP90-like ATPase" evidence="2">
    <location>
        <begin position="38"/>
        <end position="132"/>
    </location>
</feature>
<dbReference type="PANTHER" id="PTHR35526">
    <property type="entry name" value="ANTI-SIGMA-F FACTOR RSBW-RELATED"/>
    <property type="match status" value="1"/>
</dbReference>
<dbReference type="InterPro" id="IPR036890">
    <property type="entry name" value="HATPase_C_sf"/>
</dbReference>
<dbReference type="PANTHER" id="PTHR35526:SF3">
    <property type="entry name" value="ANTI-SIGMA-F FACTOR RSBW"/>
    <property type="match status" value="1"/>
</dbReference>
<evidence type="ECO:0000313" key="3">
    <source>
        <dbReference type="EMBL" id="PSB23842.1"/>
    </source>
</evidence>